<keyword evidence="2" id="KW-1133">Transmembrane helix</keyword>
<dbReference type="PANTHER" id="PTHR33355">
    <property type="entry name" value="WALL-ASSOCIATED RECEPTOR KINASE CARBOXY-TERMINAL PROTEIN-RELATED"/>
    <property type="match status" value="1"/>
</dbReference>
<dbReference type="PANTHER" id="PTHR33355:SF1">
    <property type="entry name" value="WALL-ASSOCIATED RECEPTOR KINASE-LIKE 15"/>
    <property type="match status" value="1"/>
</dbReference>
<dbReference type="Proteomes" id="UP000594263">
    <property type="component" value="Unplaced"/>
</dbReference>
<name>A0A7N0VCC9_KALFE</name>
<proteinExistence type="predicted"/>
<protein>
    <recommendedName>
        <fullName evidence="3">Wall-associated receptor kinase C-terminal domain-containing protein</fullName>
    </recommendedName>
</protein>
<dbReference type="Pfam" id="PF14380">
    <property type="entry name" value="WAK_assoc"/>
    <property type="match status" value="1"/>
</dbReference>
<reference evidence="4" key="1">
    <citation type="submission" date="2021-01" db="UniProtKB">
        <authorList>
            <consortium name="EnsemblPlants"/>
        </authorList>
    </citation>
    <scope>IDENTIFICATION</scope>
</reference>
<dbReference type="OMA" id="CENGINT"/>
<organism evidence="4 5">
    <name type="scientific">Kalanchoe fedtschenkoi</name>
    <name type="common">Lavender scallops</name>
    <name type="synonym">South American air plant</name>
    <dbReference type="NCBI Taxonomy" id="63787"/>
    <lineage>
        <taxon>Eukaryota</taxon>
        <taxon>Viridiplantae</taxon>
        <taxon>Streptophyta</taxon>
        <taxon>Embryophyta</taxon>
        <taxon>Tracheophyta</taxon>
        <taxon>Spermatophyta</taxon>
        <taxon>Magnoliopsida</taxon>
        <taxon>eudicotyledons</taxon>
        <taxon>Gunneridae</taxon>
        <taxon>Pentapetalae</taxon>
        <taxon>Saxifragales</taxon>
        <taxon>Crassulaceae</taxon>
        <taxon>Kalanchoe</taxon>
    </lineage>
</organism>
<dbReference type="AlphaFoldDB" id="A0A7N0VCC9"/>
<feature type="domain" description="Wall-associated receptor kinase C-terminal" evidence="3">
    <location>
        <begin position="131"/>
        <end position="160"/>
    </location>
</feature>
<keyword evidence="1" id="KW-0325">Glycoprotein</keyword>
<dbReference type="InterPro" id="IPR032872">
    <property type="entry name" value="WAK_assoc_C"/>
</dbReference>
<sequence length="210" mass="22432">MSTCNSMKPSPNFGLDWAGPFHLGPSTFILLACNPPPSSLICDATYSHLCAAVYTCPSVASFGLQPFGSTNSCCVYGPANLDSRGELDVCGLRCAGYASVVGLGQYPMDPWRWEYGVALKFDHGAMENSDFATACDGCQRSGGVCGYSPPGDGFVCVCENGINTTTDCYDRLGMVFSSANTSHTRAFELFWLVMALSLILMHGLYLTSTI</sequence>
<keyword evidence="2" id="KW-0472">Membrane</keyword>
<accession>A0A7N0VCC9</accession>
<evidence type="ECO:0000313" key="5">
    <source>
        <dbReference type="Proteomes" id="UP000594263"/>
    </source>
</evidence>
<dbReference type="Gramene" id="Kaladp0515s0144.1.v1.1">
    <property type="protein sequence ID" value="Kaladp0515s0144.1.v1.1"/>
    <property type="gene ID" value="Kaladp0515s0144.v1.1"/>
</dbReference>
<dbReference type="EnsemblPlants" id="Kaladp0515s0144.1.v1.1">
    <property type="protein sequence ID" value="Kaladp0515s0144.1.v1.1"/>
    <property type="gene ID" value="Kaladp0515s0144.v1.1"/>
</dbReference>
<evidence type="ECO:0000313" key="4">
    <source>
        <dbReference type="EnsemblPlants" id="Kaladp0515s0144.1.v1.1"/>
    </source>
</evidence>
<evidence type="ECO:0000259" key="3">
    <source>
        <dbReference type="Pfam" id="PF14380"/>
    </source>
</evidence>
<keyword evidence="5" id="KW-1185">Reference proteome</keyword>
<keyword evidence="2" id="KW-0812">Transmembrane</keyword>
<evidence type="ECO:0000256" key="1">
    <source>
        <dbReference type="ARBA" id="ARBA00023180"/>
    </source>
</evidence>
<evidence type="ECO:0000256" key="2">
    <source>
        <dbReference type="SAM" id="Phobius"/>
    </source>
</evidence>
<feature type="transmembrane region" description="Helical" evidence="2">
    <location>
        <begin position="189"/>
        <end position="207"/>
    </location>
</feature>